<dbReference type="Pfam" id="PF14659">
    <property type="entry name" value="Phage_int_SAM_3"/>
    <property type="match status" value="1"/>
</dbReference>
<sequence length="380" mass="42791">MSGKGRRGHGEGSVYEQRPGLWAAVVDLGWVDGKRRRKYVYATSEAEAIRKRDELRRALQLGVNLAAPPRTLKEWLTEWLAEKTRDGSTKPTTHARYRQVIEGHLIPHLGRIKLDKLAPRDVQRMVAQLRDKMAAASVVKIHAVLRVALADALRLDLVERNAAKAAKLPTLGRTERRPLTPAEARKLLAEVSGDRLEAFFILALTTGLRRGELLGLRWIDVETDEKVLFVRQTLQRVGGKLQIVSPKTHRSARPVPLARLACEALARHREVQDREMAAVDELWRDSGLVFANTLGGPMEPRNVNRRFEQARKGAGLEWLRLHDLRHAFATFLLHDGQELRTVMDLLGHSTIRLTADTYGHVLPAKARDAADGIDRIMSEE</sequence>
<feature type="domain" description="Core-binding (CB)" evidence="6">
    <location>
        <begin position="70"/>
        <end position="153"/>
    </location>
</feature>
<dbReference type="InterPro" id="IPR050090">
    <property type="entry name" value="Tyrosine_recombinase_XerCD"/>
</dbReference>
<proteinExistence type="predicted"/>
<dbReference type="AlphaFoldDB" id="A0A8J3KQC4"/>
<dbReference type="Proteomes" id="UP000659904">
    <property type="component" value="Unassembled WGS sequence"/>
</dbReference>
<evidence type="ECO:0000259" key="5">
    <source>
        <dbReference type="PROSITE" id="PS51898"/>
    </source>
</evidence>
<gene>
    <name evidence="7" type="ORF">Cci01nite_63590</name>
</gene>
<protein>
    <submittedName>
        <fullName evidence="7">Site-specific integrase</fullName>
    </submittedName>
</protein>
<keyword evidence="2 4" id="KW-0238">DNA-binding</keyword>
<dbReference type="Gene3D" id="1.10.150.130">
    <property type="match status" value="1"/>
</dbReference>
<dbReference type="InterPro" id="IPR011010">
    <property type="entry name" value="DNA_brk_join_enz"/>
</dbReference>
<keyword evidence="8" id="KW-1185">Reference proteome</keyword>
<dbReference type="EMBL" id="BONH01000037">
    <property type="protein sequence ID" value="GIG01266.1"/>
    <property type="molecule type" value="Genomic_DNA"/>
</dbReference>
<dbReference type="PROSITE" id="PS51898">
    <property type="entry name" value="TYR_RECOMBINASE"/>
    <property type="match status" value="1"/>
</dbReference>
<reference evidence="7 8" key="1">
    <citation type="submission" date="2021-01" db="EMBL/GenBank/DDBJ databases">
        <title>Whole genome shotgun sequence of Catellatospora citrea NBRC 14495.</title>
        <authorList>
            <person name="Komaki H."/>
            <person name="Tamura T."/>
        </authorList>
    </citation>
    <scope>NUCLEOTIDE SEQUENCE [LARGE SCALE GENOMIC DNA]</scope>
    <source>
        <strain evidence="7 8">NBRC 14495</strain>
    </source>
</reference>
<evidence type="ECO:0000313" key="7">
    <source>
        <dbReference type="EMBL" id="GIG01266.1"/>
    </source>
</evidence>
<evidence type="ECO:0000256" key="2">
    <source>
        <dbReference type="ARBA" id="ARBA00023125"/>
    </source>
</evidence>
<evidence type="ECO:0000256" key="4">
    <source>
        <dbReference type="PROSITE-ProRule" id="PRU01248"/>
    </source>
</evidence>
<dbReference type="PANTHER" id="PTHR30349">
    <property type="entry name" value="PHAGE INTEGRASE-RELATED"/>
    <property type="match status" value="1"/>
</dbReference>
<dbReference type="InterPro" id="IPR010998">
    <property type="entry name" value="Integrase_recombinase_N"/>
</dbReference>
<keyword evidence="3" id="KW-0233">DNA recombination</keyword>
<accession>A0A8J3KQC4</accession>
<keyword evidence="1" id="KW-0229">DNA integration</keyword>
<evidence type="ECO:0000256" key="1">
    <source>
        <dbReference type="ARBA" id="ARBA00022908"/>
    </source>
</evidence>
<dbReference type="GO" id="GO:0003677">
    <property type="term" value="F:DNA binding"/>
    <property type="evidence" value="ECO:0007669"/>
    <property type="project" value="UniProtKB-UniRule"/>
</dbReference>
<dbReference type="CDD" id="cd01189">
    <property type="entry name" value="INT_ICEBs1_C_like"/>
    <property type="match status" value="1"/>
</dbReference>
<evidence type="ECO:0000259" key="6">
    <source>
        <dbReference type="PROSITE" id="PS51900"/>
    </source>
</evidence>
<name>A0A8J3KQC4_9ACTN</name>
<evidence type="ECO:0000256" key="3">
    <source>
        <dbReference type="ARBA" id="ARBA00023172"/>
    </source>
</evidence>
<dbReference type="PROSITE" id="PS51900">
    <property type="entry name" value="CB"/>
    <property type="match status" value="1"/>
</dbReference>
<dbReference type="PANTHER" id="PTHR30349:SF91">
    <property type="entry name" value="INTA PROTEIN"/>
    <property type="match status" value="1"/>
</dbReference>
<comment type="caution">
    <text evidence="7">The sequence shown here is derived from an EMBL/GenBank/DDBJ whole genome shotgun (WGS) entry which is preliminary data.</text>
</comment>
<dbReference type="GO" id="GO:0015074">
    <property type="term" value="P:DNA integration"/>
    <property type="evidence" value="ECO:0007669"/>
    <property type="project" value="UniProtKB-KW"/>
</dbReference>
<dbReference type="InterPro" id="IPR002104">
    <property type="entry name" value="Integrase_catalytic"/>
</dbReference>
<dbReference type="Gene3D" id="1.10.443.10">
    <property type="entry name" value="Intergrase catalytic core"/>
    <property type="match status" value="1"/>
</dbReference>
<dbReference type="GO" id="GO:0006310">
    <property type="term" value="P:DNA recombination"/>
    <property type="evidence" value="ECO:0007669"/>
    <property type="project" value="UniProtKB-KW"/>
</dbReference>
<dbReference type="RefSeq" id="WP_120317598.1">
    <property type="nucleotide sequence ID" value="NZ_BONH01000037.1"/>
</dbReference>
<feature type="domain" description="Tyr recombinase" evidence="5">
    <location>
        <begin position="174"/>
        <end position="371"/>
    </location>
</feature>
<dbReference type="InterPro" id="IPR044068">
    <property type="entry name" value="CB"/>
</dbReference>
<evidence type="ECO:0000313" key="8">
    <source>
        <dbReference type="Proteomes" id="UP000659904"/>
    </source>
</evidence>
<dbReference type="SUPFAM" id="SSF56349">
    <property type="entry name" value="DNA breaking-rejoining enzymes"/>
    <property type="match status" value="1"/>
</dbReference>
<organism evidence="7 8">
    <name type="scientific">Catellatospora citrea</name>
    <dbReference type="NCBI Taxonomy" id="53366"/>
    <lineage>
        <taxon>Bacteria</taxon>
        <taxon>Bacillati</taxon>
        <taxon>Actinomycetota</taxon>
        <taxon>Actinomycetes</taxon>
        <taxon>Micromonosporales</taxon>
        <taxon>Micromonosporaceae</taxon>
        <taxon>Catellatospora</taxon>
    </lineage>
</organism>
<dbReference type="InterPro" id="IPR004107">
    <property type="entry name" value="Integrase_SAM-like_N"/>
</dbReference>
<dbReference type="InterPro" id="IPR013762">
    <property type="entry name" value="Integrase-like_cat_sf"/>
</dbReference>
<dbReference type="Pfam" id="PF00589">
    <property type="entry name" value="Phage_integrase"/>
    <property type="match status" value="1"/>
</dbReference>